<keyword evidence="6" id="KW-0067">ATP-binding</keyword>
<comment type="similarity">
    <text evidence="2">Belongs to the ABC transporter superfamily. ABCC family. Conjugate transporter (TC 3.A.1.208) subfamily.</text>
</comment>
<comment type="caution">
    <text evidence="13">The sequence shown here is derived from an EMBL/GenBank/DDBJ whole genome shotgun (WGS) entry which is preliminary data.</text>
</comment>
<proteinExistence type="inferred from homology"/>
<dbReference type="SUPFAM" id="SSF90123">
    <property type="entry name" value="ABC transporter transmembrane region"/>
    <property type="match status" value="2"/>
</dbReference>
<evidence type="ECO:0000256" key="8">
    <source>
        <dbReference type="ARBA" id="ARBA00023136"/>
    </source>
</evidence>
<evidence type="ECO:0000256" key="1">
    <source>
        <dbReference type="ARBA" id="ARBA00004141"/>
    </source>
</evidence>
<dbReference type="InterPro" id="IPR050173">
    <property type="entry name" value="ABC_transporter_C-like"/>
</dbReference>
<dbReference type="PROSITE" id="PS50929">
    <property type="entry name" value="ABC_TM1F"/>
    <property type="match status" value="2"/>
</dbReference>
<evidence type="ECO:0000256" key="9">
    <source>
        <dbReference type="SAM" id="MobiDB-lite"/>
    </source>
</evidence>
<feature type="transmembrane region" description="Helical" evidence="10">
    <location>
        <begin position="905"/>
        <end position="937"/>
    </location>
</feature>
<accession>A0A9P6ARI6</accession>
<dbReference type="GO" id="GO:0016020">
    <property type="term" value="C:membrane"/>
    <property type="evidence" value="ECO:0007669"/>
    <property type="project" value="UniProtKB-SubCell"/>
</dbReference>
<dbReference type="PROSITE" id="PS00211">
    <property type="entry name" value="ABC_TRANSPORTER_1"/>
    <property type="match status" value="1"/>
</dbReference>
<organism evidence="13 14">
    <name type="scientific">Hydnum rufescens UP504</name>
    <dbReference type="NCBI Taxonomy" id="1448309"/>
    <lineage>
        <taxon>Eukaryota</taxon>
        <taxon>Fungi</taxon>
        <taxon>Dikarya</taxon>
        <taxon>Basidiomycota</taxon>
        <taxon>Agaricomycotina</taxon>
        <taxon>Agaricomycetes</taxon>
        <taxon>Cantharellales</taxon>
        <taxon>Hydnaceae</taxon>
        <taxon>Hydnum</taxon>
    </lineage>
</organism>
<evidence type="ECO:0000256" key="3">
    <source>
        <dbReference type="ARBA" id="ARBA00022448"/>
    </source>
</evidence>
<dbReference type="GO" id="GO:0140359">
    <property type="term" value="F:ABC-type transporter activity"/>
    <property type="evidence" value="ECO:0007669"/>
    <property type="project" value="InterPro"/>
</dbReference>
<protein>
    <submittedName>
        <fullName evidence="13">Uncharacterized protein</fullName>
    </submittedName>
</protein>
<gene>
    <name evidence="13" type="ORF">BS47DRAFT_1395826</name>
</gene>
<dbReference type="SUPFAM" id="SSF52540">
    <property type="entry name" value="P-loop containing nucleoside triphosphate hydrolases"/>
    <property type="match status" value="1"/>
</dbReference>
<sequence length="1499" mass="166872">MPGSYQYLISGTLVLWRPQISGNWMIHAQRVSTLTASWSPSTVDLKLRMSTMLDWPAGDISPSWLRKVWWGIGGNYETRERQWRQQDGKKKPSLAFAMNDAVKWSFWSGGLLKIIADMAQIASPLVIKAIIKYVSECYEIRKLHPTAPTPSVGRGVGLAIALFLLQIIASQGLQHAFHRSLGAGVLLRAGLITAIYRRSLRFTARARSLLPDGKIVNHISTAPIQMIVCLILLLLNLGVSASAGFAVFILITPAMAKVMGQLRKLRQKSMVWTDKRAKLLQELLGGMRIIKFFAWEIPFLKRIGEYRTKELQYIRMLLVVRSLNSSLAFSLPILSAVVAFIVYSVTGHNLKPDVIFASLALFQLLRLPLLLSPIALGAIADAANAIDRLTDVFTAELLGETHVIDPALPVAISLRNASFTWDGAPPPKSPVSRRNGKWARRNAKNGKKRRDSMQWETVDEGQVFKLKNLNLEIPRGQVCGFAFSNLLTGLHDDLYHRTYLFSDTSSYNLGSIWVMTMRDYGDALKATALLMTFRKGDGADTGKHRWAFFAYITFIHTFHNRKFLQPPVHIGDSTVWRMKGGNPLRWSAFALPRPFADVLVHDAFDSLFLPLGQPQRSISVPFYRKPSFALRVLEISEATLTGVASRKQNTDGVADFDSTPPTLAPKLLKIIGKYRIPRRKHHRMLSKRREGARHPLTYDKAIVPDTTANFSLLTYAWVLPMLNLDLELRMSTMLDWPQVISPSWLRKFGGQGEQEKQENGDVKETDAAGTTDKRLKTVNGTALMQAEDRVLGAVSSKGFYMGVYAGNGYCVSIGDGYLQLWSFTGLGIGQALSLFLLGSTFAVMSFFASVKMHKDSIQHMMHAPMSFFETTPLGRIMNRFSKDVDTLDNTLGDTLRIMTTTLSQIIGAIILISIILPWFLIPVGIVILVYFNIGVFYRNSARELKRLDSILRSSLYSHFSESLSGLGTIRAYGETTRFARENEKHMDNENRAYWLTITNQRWLGVHLDFLGAILTFAVAILAVASRFSISPSQTGVALSYILSVQQGFGWMIRQAAEVENNMNAVERVHHYAHNLEQEVPHRVDEKKPPPDWPSRGDLELNDISMSYRPGLPLVLKGLSLHVNGGEHIGVVGRTGAGKSSILVALYRLVELDSGSITLDGINVSTLGLADLRSKIAIIPQDPTLFSGTLRSNLDPFGVYDDARLWDALKRSALVDDVRKGDGQTQETIDGPSSPTSPSSYVPQSEVHYSHRFTLDSPVEDEGGNLSVGQRSLVSLARALVKDSQVVLLDEATGKSSPSSPLRHHLFVMRVDETDLRTFAENLKAVLACFLVRSLQSIPQLHVSDCNWVRGTIRTFNSVSLLPAKSLDSPRGDGLPVYGLTRPTGIGKSTIARAIAEWAGKRRMLSGRFFLRSDRAFATVHSPMSRSQMPDSYFHTFEHTPAIHFCFRSIETVLALRVWRFPSKARCVGALIGCPRGMGNREEDGRASLVSSYESWQASL</sequence>
<dbReference type="PANTHER" id="PTHR24223">
    <property type="entry name" value="ATP-BINDING CASSETTE SUB-FAMILY C"/>
    <property type="match status" value="1"/>
</dbReference>
<dbReference type="InterPro" id="IPR027417">
    <property type="entry name" value="P-loop_NTPase"/>
</dbReference>
<evidence type="ECO:0000256" key="5">
    <source>
        <dbReference type="ARBA" id="ARBA00022741"/>
    </source>
</evidence>
<keyword evidence="14" id="KW-1185">Reference proteome</keyword>
<name>A0A9P6ARI6_9AGAM</name>
<dbReference type="FunFam" id="3.40.50.300:FF:001958">
    <property type="entry name" value="ATP binding cassette subfamily C member 11"/>
    <property type="match status" value="1"/>
</dbReference>
<evidence type="ECO:0000313" key="14">
    <source>
        <dbReference type="Proteomes" id="UP000886523"/>
    </source>
</evidence>
<keyword evidence="3" id="KW-0813">Transport</keyword>
<dbReference type="EMBL" id="MU129013">
    <property type="protein sequence ID" value="KAF9510627.1"/>
    <property type="molecule type" value="Genomic_DNA"/>
</dbReference>
<dbReference type="OrthoDB" id="6500128at2759"/>
<evidence type="ECO:0000256" key="4">
    <source>
        <dbReference type="ARBA" id="ARBA00022692"/>
    </source>
</evidence>
<dbReference type="CDD" id="cd18597">
    <property type="entry name" value="ABC_6TM_YOR1_D1_like"/>
    <property type="match status" value="1"/>
</dbReference>
<keyword evidence="5" id="KW-0547">Nucleotide-binding</keyword>
<dbReference type="Proteomes" id="UP000886523">
    <property type="component" value="Unassembled WGS sequence"/>
</dbReference>
<feature type="transmembrane region" description="Helical" evidence="10">
    <location>
        <begin position="1009"/>
        <end position="1029"/>
    </location>
</feature>
<feature type="transmembrane region" description="Helical" evidence="10">
    <location>
        <begin position="831"/>
        <end position="850"/>
    </location>
</feature>
<keyword evidence="7 10" id="KW-1133">Transmembrane helix</keyword>
<dbReference type="InterPro" id="IPR011527">
    <property type="entry name" value="ABC1_TM_dom"/>
</dbReference>
<feature type="domain" description="ABC transmembrane type-1" evidence="12">
    <location>
        <begin position="109"/>
        <end position="381"/>
    </location>
</feature>
<dbReference type="Gene3D" id="3.40.50.300">
    <property type="entry name" value="P-loop containing nucleotide triphosphate hydrolases"/>
    <property type="match status" value="1"/>
</dbReference>
<keyword evidence="4 10" id="KW-0812">Transmembrane</keyword>
<evidence type="ECO:0000256" key="2">
    <source>
        <dbReference type="ARBA" id="ARBA00009726"/>
    </source>
</evidence>
<evidence type="ECO:0000259" key="11">
    <source>
        <dbReference type="PROSITE" id="PS50893"/>
    </source>
</evidence>
<dbReference type="Gene3D" id="1.20.1560.10">
    <property type="entry name" value="ABC transporter type 1, transmembrane domain"/>
    <property type="match status" value="2"/>
</dbReference>
<dbReference type="SMART" id="SM00382">
    <property type="entry name" value="AAA"/>
    <property type="match status" value="1"/>
</dbReference>
<evidence type="ECO:0000256" key="6">
    <source>
        <dbReference type="ARBA" id="ARBA00022840"/>
    </source>
</evidence>
<dbReference type="Pfam" id="PF00005">
    <property type="entry name" value="ABC_tran"/>
    <property type="match status" value="1"/>
</dbReference>
<feature type="compositionally biased region" description="Basic residues" evidence="9">
    <location>
        <begin position="434"/>
        <end position="450"/>
    </location>
</feature>
<dbReference type="InterPro" id="IPR003593">
    <property type="entry name" value="AAA+_ATPase"/>
</dbReference>
<dbReference type="GO" id="GO:0005524">
    <property type="term" value="F:ATP binding"/>
    <property type="evidence" value="ECO:0007669"/>
    <property type="project" value="UniProtKB-KW"/>
</dbReference>
<dbReference type="PROSITE" id="PS50893">
    <property type="entry name" value="ABC_TRANSPORTER_2"/>
    <property type="match status" value="1"/>
</dbReference>
<feature type="compositionally biased region" description="Low complexity" evidence="9">
    <location>
        <begin position="1231"/>
        <end position="1242"/>
    </location>
</feature>
<dbReference type="FunFam" id="1.20.1560.10:FF:000010">
    <property type="entry name" value="Multidrug resistance-associated ABC transporter"/>
    <property type="match status" value="1"/>
</dbReference>
<evidence type="ECO:0000256" key="7">
    <source>
        <dbReference type="ARBA" id="ARBA00022989"/>
    </source>
</evidence>
<feature type="region of interest" description="Disordered" evidence="9">
    <location>
        <begin position="1216"/>
        <end position="1242"/>
    </location>
</feature>
<dbReference type="InterPro" id="IPR003439">
    <property type="entry name" value="ABC_transporter-like_ATP-bd"/>
</dbReference>
<evidence type="ECO:0000313" key="13">
    <source>
        <dbReference type="EMBL" id="KAF9510627.1"/>
    </source>
</evidence>
<evidence type="ECO:0000259" key="12">
    <source>
        <dbReference type="PROSITE" id="PS50929"/>
    </source>
</evidence>
<feature type="domain" description="ABC transmembrane type-1" evidence="12">
    <location>
        <begin position="820"/>
        <end position="1060"/>
    </location>
</feature>
<dbReference type="InterPro" id="IPR017871">
    <property type="entry name" value="ABC_transporter-like_CS"/>
</dbReference>
<keyword evidence="8 10" id="KW-0472">Membrane</keyword>
<feature type="domain" description="ABC transporter" evidence="11">
    <location>
        <begin position="1098"/>
        <end position="1374"/>
    </location>
</feature>
<comment type="subcellular location">
    <subcellularLocation>
        <location evidence="1">Membrane</location>
        <topology evidence="1">Multi-pass membrane protein</topology>
    </subcellularLocation>
</comment>
<dbReference type="Pfam" id="PF00664">
    <property type="entry name" value="ABC_membrane"/>
    <property type="match status" value="2"/>
</dbReference>
<evidence type="ECO:0000256" key="10">
    <source>
        <dbReference type="SAM" id="Phobius"/>
    </source>
</evidence>
<dbReference type="CDD" id="cd18606">
    <property type="entry name" value="ABC_6TM_YOR1_D2_like"/>
    <property type="match status" value="1"/>
</dbReference>
<reference evidence="13" key="1">
    <citation type="journal article" date="2020" name="Nat. Commun.">
        <title>Large-scale genome sequencing of mycorrhizal fungi provides insights into the early evolution of symbiotic traits.</title>
        <authorList>
            <person name="Miyauchi S."/>
            <person name="Kiss E."/>
            <person name="Kuo A."/>
            <person name="Drula E."/>
            <person name="Kohler A."/>
            <person name="Sanchez-Garcia M."/>
            <person name="Morin E."/>
            <person name="Andreopoulos B."/>
            <person name="Barry K.W."/>
            <person name="Bonito G."/>
            <person name="Buee M."/>
            <person name="Carver A."/>
            <person name="Chen C."/>
            <person name="Cichocki N."/>
            <person name="Clum A."/>
            <person name="Culley D."/>
            <person name="Crous P.W."/>
            <person name="Fauchery L."/>
            <person name="Girlanda M."/>
            <person name="Hayes R.D."/>
            <person name="Keri Z."/>
            <person name="LaButti K."/>
            <person name="Lipzen A."/>
            <person name="Lombard V."/>
            <person name="Magnuson J."/>
            <person name="Maillard F."/>
            <person name="Murat C."/>
            <person name="Nolan M."/>
            <person name="Ohm R.A."/>
            <person name="Pangilinan J."/>
            <person name="Pereira M.F."/>
            <person name="Perotto S."/>
            <person name="Peter M."/>
            <person name="Pfister S."/>
            <person name="Riley R."/>
            <person name="Sitrit Y."/>
            <person name="Stielow J.B."/>
            <person name="Szollosi G."/>
            <person name="Zifcakova L."/>
            <person name="Stursova M."/>
            <person name="Spatafora J.W."/>
            <person name="Tedersoo L."/>
            <person name="Vaario L.M."/>
            <person name="Yamada A."/>
            <person name="Yan M."/>
            <person name="Wang P."/>
            <person name="Xu J."/>
            <person name="Bruns T."/>
            <person name="Baldrian P."/>
            <person name="Vilgalys R."/>
            <person name="Dunand C."/>
            <person name="Henrissat B."/>
            <person name="Grigoriev I.V."/>
            <person name="Hibbett D."/>
            <person name="Nagy L.G."/>
            <person name="Martin F.M."/>
        </authorList>
    </citation>
    <scope>NUCLEOTIDE SEQUENCE</scope>
    <source>
        <strain evidence="13">UP504</strain>
    </source>
</reference>
<feature type="transmembrane region" description="Helical" evidence="10">
    <location>
        <begin position="355"/>
        <end position="379"/>
    </location>
</feature>
<dbReference type="InterPro" id="IPR036640">
    <property type="entry name" value="ABC1_TM_sf"/>
</dbReference>
<dbReference type="PANTHER" id="PTHR24223:SF456">
    <property type="entry name" value="MULTIDRUG RESISTANCE-ASSOCIATED PROTEIN LETHAL(2)03659"/>
    <property type="match status" value="1"/>
</dbReference>
<feature type="region of interest" description="Disordered" evidence="9">
    <location>
        <begin position="425"/>
        <end position="451"/>
    </location>
</feature>
<dbReference type="GO" id="GO:0016887">
    <property type="term" value="F:ATP hydrolysis activity"/>
    <property type="evidence" value="ECO:0007669"/>
    <property type="project" value="InterPro"/>
</dbReference>
<feature type="transmembrane region" description="Helical" evidence="10">
    <location>
        <begin position="323"/>
        <end position="343"/>
    </location>
</feature>